<dbReference type="Gene3D" id="3.40.50.10540">
    <property type="entry name" value="Crotonobetainyl-coa:carnitine coa-transferase, domain 1"/>
    <property type="match status" value="2"/>
</dbReference>
<gene>
    <name evidence="3" type="ORF">SAMN05216377_111141</name>
</gene>
<protein>
    <submittedName>
        <fullName evidence="3">Crotonobetainyl-CoA:carnitine CoA-transferase CaiB</fullName>
    </submittedName>
</protein>
<dbReference type="SUPFAM" id="SSF89796">
    <property type="entry name" value="CoA-transferase family III (CaiB/BaiF)"/>
    <property type="match status" value="2"/>
</dbReference>
<keyword evidence="2 3" id="KW-0808">Transferase</keyword>
<dbReference type="EMBL" id="FNBE01000011">
    <property type="protein sequence ID" value="SDG38976.1"/>
    <property type="molecule type" value="Genomic_DNA"/>
</dbReference>
<dbReference type="InterPro" id="IPR023606">
    <property type="entry name" value="CoA-Trfase_III_dom_1_sf"/>
</dbReference>
<evidence type="ECO:0000256" key="2">
    <source>
        <dbReference type="ARBA" id="ARBA00022679"/>
    </source>
</evidence>
<dbReference type="PANTHER" id="PTHR48228">
    <property type="entry name" value="SUCCINYL-COA--D-CITRAMALATE COA-TRANSFERASE"/>
    <property type="match status" value="1"/>
</dbReference>
<proteinExistence type="inferred from homology"/>
<dbReference type="OrthoDB" id="9797653at2"/>
<dbReference type="Gene3D" id="3.30.1540.10">
    <property type="entry name" value="formyl-coa transferase, domain 3"/>
    <property type="match status" value="2"/>
</dbReference>
<evidence type="ECO:0000256" key="1">
    <source>
        <dbReference type="ARBA" id="ARBA00008383"/>
    </source>
</evidence>
<sequence>MTDGGAQRNPLPLEGVRVVDHTDGHGTESVARILADLGADVVRVEPPSGARSRLLASGVYDAVHNANKTSAALDLATPAGHADYLRLVGSAAILVTSFRPGELPAGLDAEDLAMRFPGLVVASLTEYGRTGPYRDLAATEATRLALGGVLCRSGLPDREPLLPPGDLAAESAAAQVAFVALVGYLNRLETGAGDLLDCSVYESTVQTLDPGFGIGGSATGGVPAFDGPRGRPDARHLYPVFPCLDGWVRICILSPRQWQGMFRWLGEPAEFADPKYGSLVERFRASGRIYPVIGRLFAGLTRAEVMSGGDAHGVPTAGLATPAEVLDNEQLRARGAFVEAVLPDGRTVPVPNGVVELDGARAGLRTPAPAVGAHTEQVLSALTEPAPPEATPHLGRALPLRGLRVLDLGVIVVGAETGRLLADLGADVIKVENRAFPDGSRQTLDGSPLSAGFAYGHRTKRSLGLDLRSAAGKALFLDLVRRSDVVLSNFKPGTLESLGLAAADLAAVNPRIVTVESSAFGSTGPWSGKMGYGPLVRAAVGLSHLWRFPDDPAGFSDASTIYPDHIAARIGAAAALALVIARRRTGRGGHVAVAQAEVIAAQLGTRLAQESLTPGTISAGATRPEVVDGVYRCAGDDEWVVVSVRDDTDWERLADVLETDPTDPHLVRHDDRVAHRAELDHLVTDWTQSRTPQEAMAALQHAGVPAARMQRIPEMLDDPQLGERRFLATMAHPLLDREVPTERWLAVSRHLADADPTPAPLLGEHSRAVLADVLGLDPTTIERLVADGVVEEPEQRHLPAIAPRIGI</sequence>
<dbReference type="RefSeq" id="WP_093086089.1">
    <property type="nucleotide sequence ID" value="NZ_FNBE01000011.1"/>
</dbReference>
<dbReference type="GO" id="GO:0016740">
    <property type="term" value="F:transferase activity"/>
    <property type="evidence" value="ECO:0007669"/>
    <property type="project" value="UniProtKB-KW"/>
</dbReference>
<dbReference type="STRING" id="366584.SAMN05216377_111141"/>
<evidence type="ECO:0000313" key="3">
    <source>
        <dbReference type="EMBL" id="SDG38976.1"/>
    </source>
</evidence>
<accession>A0A1G7TUE1</accession>
<dbReference type="InterPro" id="IPR044855">
    <property type="entry name" value="CoA-Trfase_III_dom3_sf"/>
</dbReference>
<dbReference type="PANTHER" id="PTHR48228:SF6">
    <property type="entry name" value="L-CARNITINE COA-TRANSFERASE"/>
    <property type="match status" value="1"/>
</dbReference>
<dbReference type="InterPro" id="IPR003673">
    <property type="entry name" value="CoA-Trfase_fam_III"/>
</dbReference>
<name>A0A1G7TUE1_PSEOR</name>
<evidence type="ECO:0000313" key="4">
    <source>
        <dbReference type="Proteomes" id="UP000198967"/>
    </source>
</evidence>
<comment type="similarity">
    <text evidence="1">Belongs to the CoA-transferase III family.</text>
</comment>
<dbReference type="Pfam" id="PF02515">
    <property type="entry name" value="CoA_transf_3"/>
    <property type="match status" value="2"/>
</dbReference>
<dbReference type="AlphaFoldDB" id="A0A1G7TUE1"/>
<dbReference type="InterPro" id="IPR050509">
    <property type="entry name" value="CoA-transferase_III"/>
</dbReference>
<organism evidence="3 4">
    <name type="scientific">Pseudonocardia oroxyli</name>
    <dbReference type="NCBI Taxonomy" id="366584"/>
    <lineage>
        <taxon>Bacteria</taxon>
        <taxon>Bacillati</taxon>
        <taxon>Actinomycetota</taxon>
        <taxon>Actinomycetes</taxon>
        <taxon>Pseudonocardiales</taxon>
        <taxon>Pseudonocardiaceae</taxon>
        <taxon>Pseudonocardia</taxon>
    </lineage>
</organism>
<reference evidence="3 4" key="1">
    <citation type="submission" date="2016-10" db="EMBL/GenBank/DDBJ databases">
        <authorList>
            <person name="de Groot N.N."/>
        </authorList>
    </citation>
    <scope>NUCLEOTIDE SEQUENCE [LARGE SCALE GENOMIC DNA]</scope>
    <source>
        <strain evidence="3 4">CGMCC 4.3143</strain>
    </source>
</reference>
<dbReference type="Proteomes" id="UP000198967">
    <property type="component" value="Unassembled WGS sequence"/>
</dbReference>
<keyword evidence="4" id="KW-1185">Reference proteome</keyword>